<dbReference type="Pfam" id="PF16800">
    <property type="entry name" value="Endopep_inhib"/>
    <property type="match status" value="1"/>
</dbReference>
<dbReference type="OrthoDB" id="2609784at2"/>
<sequence>MVTSKQLKAFILNAELAWERVVFSYDRNTTPITIGEFDYYKLPSRFSTRGKIFRHYRQYWSAVYANRMICSAEFRSIRGWLYAPDADTGGLPYQVLGVKIVKQTCSRIIVDAVLADPAVERMTVRYIISRNPGTGAMTIILRKSPYDDYRYAPCNRTSAKSPR</sequence>
<proteinExistence type="predicted"/>
<dbReference type="EMBL" id="VNHS01000009">
    <property type="protein sequence ID" value="TYP71966.1"/>
    <property type="molecule type" value="Genomic_DNA"/>
</dbReference>
<protein>
    <submittedName>
        <fullName evidence="1">IseA-like putative DL-endopeptidase inhibitor</fullName>
    </submittedName>
</protein>
<name>A0A5S5C0I2_9BACL</name>
<reference evidence="1 2" key="1">
    <citation type="submission" date="2019-07" db="EMBL/GenBank/DDBJ databases">
        <title>Genomic Encyclopedia of Type Strains, Phase III (KMG-III): the genomes of soil and plant-associated and newly described type strains.</title>
        <authorList>
            <person name="Whitman W."/>
        </authorList>
    </citation>
    <scope>NUCLEOTIDE SEQUENCE [LARGE SCALE GENOMIC DNA]</scope>
    <source>
        <strain evidence="1 2">BL24</strain>
    </source>
</reference>
<dbReference type="Proteomes" id="UP000323257">
    <property type="component" value="Unassembled WGS sequence"/>
</dbReference>
<accession>A0A5S5C0I2</accession>
<dbReference type="InterPro" id="IPR031841">
    <property type="entry name" value="Endopep_inhib"/>
</dbReference>
<dbReference type="AlphaFoldDB" id="A0A5S5C0I2"/>
<dbReference type="InterPro" id="IPR053749">
    <property type="entry name" value="TA_system-associated_sf"/>
</dbReference>
<evidence type="ECO:0000313" key="2">
    <source>
        <dbReference type="Proteomes" id="UP000323257"/>
    </source>
</evidence>
<gene>
    <name evidence="1" type="ORF">BCM02_109245</name>
</gene>
<comment type="caution">
    <text evidence="1">The sequence shown here is derived from an EMBL/GenBank/DDBJ whole genome shotgun (WGS) entry which is preliminary data.</text>
</comment>
<evidence type="ECO:0000313" key="1">
    <source>
        <dbReference type="EMBL" id="TYP71966.1"/>
    </source>
</evidence>
<dbReference type="Gene3D" id="3.10.450.420">
    <property type="match status" value="1"/>
</dbReference>
<dbReference type="RefSeq" id="WP_148931571.1">
    <property type="nucleotide sequence ID" value="NZ_VNHS01000009.1"/>
</dbReference>
<keyword evidence="2" id="KW-1185">Reference proteome</keyword>
<organism evidence="1 2">
    <name type="scientific">Paenibacillus methanolicus</name>
    <dbReference type="NCBI Taxonomy" id="582686"/>
    <lineage>
        <taxon>Bacteria</taxon>
        <taxon>Bacillati</taxon>
        <taxon>Bacillota</taxon>
        <taxon>Bacilli</taxon>
        <taxon>Bacillales</taxon>
        <taxon>Paenibacillaceae</taxon>
        <taxon>Paenibacillus</taxon>
    </lineage>
</organism>